<proteinExistence type="predicted"/>
<accession>A0A2U3AF85</accession>
<evidence type="ECO:0000313" key="4">
    <source>
        <dbReference type="Proteomes" id="UP000294641"/>
    </source>
</evidence>
<keyword evidence="4" id="KW-1185">Reference proteome</keyword>
<organism evidence="1 3">
    <name type="scientific">Kurthia zopfii</name>
    <dbReference type="NCBI Taxonomy" id="1650"/>
    <lineage>
        <taxon>Bacteria</taxon>
        <taxon>Bacillati</taxon>
        <taxon>Bacillota</taxon>
        <taxon>Bacilli</taxon>
        <taxon>Bacillales</taxon>
        <taxon>Caryophanaceae</taxon>
        <taxon>Kurthia</taxon>
    </lineage>
</organism>
<protein>
    <submittedName>
        <fullName evidence="1">Uncharacterized protein</fullName>
    </submittedName>
</protein>
<dbReference type="Proteomes" id="UP000254330">
    <property type="component" value="Unassembled WGS sequence"/>
</dbReference>
<gene>
    <name evidence="2" type="ORF">DFR61_10647</name>
    <name evidence="1" type="ORF">NCTC10597_01561</name>
</gene>
<dbReference type="AlphaFoldDB" id="A0A2U3AF85"/>
<dbReference type="RefSeq" id="WP_109348929.1">
    <property type="nucleotide sequence ID" value="NZ_BJUE01000003.1"/>
</dbReference>
<evidence type="ECO:0000313" key="1">
    <source>
        <dbReference type="EMBL" id="STX09859.1"/>
    </source>
</evidence>
<evidence type="ECO:0000313" key="2">
    <source>
        <dbReference type="EMBL" id="TDR41354.1"/>
    </source>
</evidence>
<dbReference type="OrthoDB" id="2428283at2"/>
<comment type="caution">
    <text evidence="1">The sequence shown here is derived from an EMBL/GenBank/DDBJ whole genome shotgun (WGS) entry which is preliminary data.</text>
</comment>
<dbReference type="EMBL" id="UGNP01000001">
    <property type="protein sequence ID" value="STX09859.1"/>
    <property type="molecule type" value="Genomic_DNA"/>
</dbReference>
<reference evidence="2 4" key="2">
    <citation type="submission" date="2019-03" db="EMBL/GenBank/DDBJ databases">
        <title>Genomic Encyclopedia of Type Strains, Phase IV (KMG-IV): sequencing the most valuable type-strain genomes for metagenomic binning, comparative biology and taxonomic classification.</title>
        <authorList>
            <person name="Goeker M."/>
        </authorList>
    </citation>
    <scope>NUCLEOTIDE SEQUENCE [LARGE SCALE GENOMIC DNA]</scope>
    <source>
        <strain evidence="2 4">DSM 20580</strain>
    </source>
</reference>
<sequence length="75" mass="8874">MIIRINDFSWNGTQTLFVQVTVECENNSYQELLRIVDSAIYGDFVNENKSPLKHDEIRQLLDYLDKKIKTGFFEE</sequence>
<dbReference type="EMBL" id="SNZG01000006">
    <property type="protein sequence ID" value="TDR41354.1"/>
    <property type="molecule type" value="Genomic_DNA"/>
</dbReference>
<reference evidence="1 3" key="1">
    <citation type="submission" date="2018-06" db="EMBL/GenBank/DDBJ databases">
        <authorList>
            <consortium name="Pathogen Informatics"/>
            <person name="Doyle S."/>
        </authorList>
    </citation>
    <scope>NUCLEOTIDE SEQUENCE [LARGE SCALE GENOMIC DNA]</scope>
    <source>
        <strain evidence="1 3">NCTC10597</strain>
    </source>
</reference>
<dbReference type="Proteomes" id="UP000294641">
    <property type="component" value="Unassembled WGS sequence"/>
</dbReference>
<name>A0A2U3AF85_9BACL</name>
<evidence type="ECO:0000313" key="3">
    <source>
        <dbReference type="Proteomes" id="UP000254330"/>
    </source>
</evidence>